<evidence type="ECO:0000256" key="3">
    <source>
        <dbReference type="ARBA" id="ARBA00022692"/>
    </source>
</evidence>
<keyword evidence="2" id="KW-1003">Cell membrane</keyword>
<evidence type="ECO:0000259" key="10">
    <source>
        <dbReference type="PROSITE" id="PS50262"/>
    </source>
</evidence>
<sequence length="342" mass="38695">MINCTSVTNCDTEEEYRRLPTIIFLGIIMVFFIFFSVFGNVLVVLAVLKTPSLREEKSNYLVINLAVTDMLNGATVMLSTFVALTTDTRTVPYSLCNLMCAANYCFIISSMMTLCFISVDRLYAVVFPLKYLDLITGKTLVILIAESWIQGIIFSMVPIIEDWIEYDYYEITCAIQWHKKGDDAIYYVVVAFIVCFLGPGLVLGFNYIKILREAKKKMKIWAVTLQTTKNNSVKKKVKKESASAKTVRSLLIVVCAYFICMTPFSVTKLIKVSSSRDIVSGPVNSTASLFAFASSVVNPMIYGIFRRDFRRAFQLIMRKRQSENSVNRPYRTSHAIDLSSTA</sequence>
<dbReference type="PANTHER" id="PTHR22752:SF14">
    <property type="entry name" value="G-PROTEIN COUPLED RECEPTORS FAMILY 1 PROFILE DOMAIN-CONTAINING PROTEIN"/>
    <property type="match status" value="1"/>
</dbReference>
<dbReference type="InterPro" id="IPR017452">
    <property type="entry name" value="GPCR_Rhodpsn_7TM"/>
</dbReference>
<dbReference type="EMBL" id="CACVKT020001608">
    <property type="protein sequence ID" value="CAC5369627.1"/>
    <property type="molecule type" value="Genomic_DNA"/>
</dbReference>
<accession>A0A6J8AK61</accession>
<evidence type="ECO:0000313" key="12">
    <source>
        <dbReference type="Proteomes" id="UP000507470"/>
    </source>
</evidence>
<dbReference type="PROSITE" id="PS50262">
    <property type="entry name" value="G_PROTEIN_RECEP_F1_2"/>
    <property type="match status" value="1"/>
</dbReference>
<organism evidence="11 12">
    <name type="scientific">Mytilus coruscus</name>
    <name type="common">Sea mussel</name>
    <dbReference type="NCBI Taxonomy" id="42192"/>
    <lineage>
        <taxon>Eukaryota</taxon>
        <taxon>Metazoa</taxon>
        <taxon>Spiralia</taxon>
        <taxon>Lophotrochozoa</taxon>
        <taxon>Mollusca</taxon>
        <taxon>Bivalvia</taxon>
        <taxon>Autobranchia</taxon>
        <taxon>Pteriomorphia</taxon>
        <taxon>Mytilida</taxon>
        <taxon>Mytiloidea</taxon>
        <taxon>Mytilidae</taxon>
        <taxon>Mytilinae</taxon>
        <taxon>Mytilus</taxon>
    </lineage>
</organism>
<dbReference type="InterPro" id="IPR000276">
    <property type="entry name" value="GPCR_Rhodpsn"/>
</dbReference>
<feature type="transmembrane region" description="Helical" evidence="9">
    <location>
        <begin position="140"/>
        <end position="160"/>
    </location>
</feature>
<dbReference type="SMART" id="SM01381">
    <property type="entry name" value="7TM_GPCR_Srsx"/>
    <property type="match status" value="1"/>
</dbReference>
<dbReference type="PANTHER" id="PTHR22752">
    <property type="entry name" value="G PROTEIN-COUPLED RECEPTOR"/>
    <property type="match status" value="1"/>
</dbReference>
<feature type="transmembrane region" description="Helical" evidence="9">
    <location>
        <begin position="101"/>
        <end position="119"/>
    </location>
</feature>
<feature type="domain" description="G-protein coupled receptors family 1 profile" evidence="10">
    <location>
        <begin position="39"/>
        <end position="302"/>
    </location>
</feature>
<evidence type="ECO:0000256" key="1">
    <source>
        <dbReference type="ARBA" id="ARBA00004651"/>
    </source>
</evidence>
<dbReference type="Pfam" id="PF00001">
    <property type="entry name" value="7tm_1"/>
    <property type="match status" value="1"/>
</dbReference>
<evidence type="ECO:0000256" key="7">
    <source>
        <dbReference type="ARBA" id="ARBA00023170"/>
    </source>
</evidence>
<dbReference type="GO" id="GO:0005886">
    <property type="term" value="C:plasma membrane"/>
    <property type="evidence" value="ECO:0007669"/>
    <property type="project" value="UniProtKB-SubCell"/>
</dbReference>
<evidence type="ECO:0000256" key="5">
    <source>
        <dbReference type="ARBA" id="ARBA00023040"/>
    </source>
</evidence>
<name>A0A6J8AK61_MYTCO</name>
<comment type="subcellular location">
    <subcellularLocation>
        <location evidence="1">Cell membrane</location>
        <topology evidence="1">Multi-pass membrane protein</topology>
    </subcellularLocation>
</comment>
<dbReference type="OrthoDB" id="6159456at2759"/>
<evidence type="ECO:0000256" key="6">
    <source>
        <dbReference type="ARBA" id="ARBA00023136"/>
    </source>
</evidence>
<evidence type="ECO:0000256" key="8">
    <source>
        <dbReference type="ARBA" id="ARBA00023224"/>
    </source>
</evidence>
<dbReference type="Gene3D" id="1.20.1070.10">
    <property type="entry name" value="Rhodopsin 7-helix transmembrane proteins"/>
    <property type="match status" value="1"/>
</dbReference>
<evidence type="ECO:0000256" key="9">
    <source>
        <dbReference type="SAM" id="Phobius"/>
    </source>
</evidence>
<keyword evidence="12" id="KW-1185">Reference proteome</keyword>
<feature type="transmembrane region" description="Helical" evidence="9">
    <location>
        <begin position="286"/>
        <end position="305"/>
    </location>
</feature>
<evidence type="ECO:0000256" key="2">
    <source>
        <dbReference type="ARBA" id="ARBA00022475"/>
    </source>
</evidence>
<feature type="transmembrane region" description="Helical" evidence="9">
    <location>
        <begin position="60"/>
        <end position="81"/>
    </location>
</feature>
<keyword evidence="5" id="KW-0297">G-protein coupled receptor</keyword>
<keyword evidence="6 9" id="KW-0472">Membrane</keyword>
<feature type="transmembrane region" description="Helical" evidence="9">
    <location>
        <begin position="246"/>
        <end position="266"/>
    </location>
</feature>
<protein>
    <recommendedName>
        <fullName evidence="10">G-protein coupled receptors family 1 profile domain-containing protein</fullName>
    </recommendedName>
</protein>
<keyword evidence="7" id="KW-0675">Receptor</keyword>
<dbReference type="Proteomes" id="UP000507470">
    <property type="component" value="Unassembled WGS sequence"/>
</dbReference>
<feature type="transmembrane region" description="Helical" evidence="9">
    <location>
        <begin position="184"/>
        <end position="208"/>
    </location>
</feature>
<keyword evidence="8" id="KW-0807">Transducer</keyword>
<dbReference type="PRINTS" id="PR00237">
    <property type="entry name" value="GPCRRHODOPSN"/>
</dbReference>
<evidence type="ECO:0000313" key="11">
    <source>
        <dbReference type="EMBL" id="CAC5369627.1"/>
    </source>
</evidence>
<feature type="transmembrane region" description="Helical" evidence="9">
    <location>
        <begin position="22"/>
        <end position="48"/>
    </location>
</feature>
<keyword evidence="3 9" id="KW-0812">Transmembrane</keyword>
<evidence type="ECO:0000256" key="4">
    <source>
        <dbReference type="ARBA" id="ARBA00022989"/>
    </source>
</evidence>
<dbReference type="GO" id="GO:0004930">
    <property type="term" value="F:G protein-coupled receptor activity"/>
    <property type="evidence" value="ECO:0007669"/>
    <property type="project" value="UniProtKB-KW"/>
</dbReference>
<keyword evidence="4 9" id="KW-1133">Transmembrane helix</keyword>
<proteinExistence type="predicted"/>
<dbReference type="AlphaFoldDB" id="A0A6J8AK61"/>
<gene>
    <name evidence="11" type="ORF">MCOR_8760</name>
</gene>
<reference evidence="11 12" key="1">
    <citation type="submission" date="2020-06" db="EMBL/GenBank/DDBJ databases">
        <authorList>
            <person name="Li R."/>
            <person name="Bekaert M."/>
        </authorList>
    </citation>
    <scope>NUCLEOTIDE SEQUENCE [LARGE SCALE GENOMIC DNA]</scope>
    <source>
        <strain evidence="12">wild</strain>
    </source>
</reference>
<dbReference type="SUPFAM" id="SSF81321">
    <property type="entry name" value="Family A G protein-coupled receptor-like"/>
    <property type="match status" value="1"/>
</dbReference>